<accession>A0A8H8X0C7</accession>
<reference evidence="2" key="1">
    <citation type="submission" date="2020-11" db="EMBL/GenBank/DDBJ databases">
        <title>Complete genome sequence of a novel pathogenic Methylobacterium strain isolated from rice in Vietnam.</title>
        <authorList>
            <person name="Lai K."/>
            <person name="Okazaki S."/>
            <person name="Higashi K."/>
            <person name="Mori H."/>
            <person name="Toyoda A."/>
            <person name="Kurokawa K."/>
        </authorList>
    </citation>
    <scope>NUCLEOTIDE SEQUENCE</scope>
    <source>
        <strain evidence="2">VL1</strain>
        <plasmid evidence="2">pVL1_1</plasmid>
    </source>
</reference>
<keyword evidence="2" id="KW-0614">Plasmid</keyword>
<feature type="compositionally biased region" description="Basic and acidic residues" evidence="1">
    <location>
        <begin position="63"/>
        <end position="74"/>
    </location>
</feature>
<dbReference type="Proteomes" id="UP000663508">
    <property type="component" value="Plasmid pVL1_1"/>
</dbReference>
<proteinExistence type="predicted"/>
<dbReference type="KEGG" id="mind:mvi_61100"/>
<name>A0A8H8X0C7_9HYPH</name>
<geneLocation type="plasmid" evidence="2 3">
    <name>pVL1_1</name>
</geneLocation>
<organism evidence="2 3">
    <name type="scientific">Methylobacterium indicum</name>
    <dbReference type="NCBI Taxonomy" id="1775910"/>
    <lineage>
        <taxon>Bacteria</taxon>
        <taxon>Pseudomonadati</taxon>
        <taxon>Pseudomonadota</taxon>
        <taxon>Alphaproteobacteria</taxon>
        <taxon>Hyphomicrobiales</taxon>
        <taxon>Methylobacteriaceae</taxon>
        <taxon>Methylobacterium</taxon>
    </lineage>
</organism>
<evidence type="ECO:0000313" key="3">
    <source>
        <dbReference type="Proteomes" id="UP000663508"/>
    </source>
</evidence>
<protein>
    <submittedName>
        <fullName evidence="2">Conjugal transfer protein TraC</fullName>
    </submittedName>
</protein>
<sequence>MARSKSREAIVSEIAALTKKLKEHDKAEAERIGNMALKAGLGSINITDEALAREFEAIVTRFRAEHPEVAEPKGKRARGPGPAQEGADDQAA</sequence>
<evidence type="ECO:0000313" key="2">
    <source>
        <dbReference type="EMBL" id="BCM87649.1"/>
    </source>
</evidence>
<dbReference type="Pfam" id="PF07820">
    <property type="entry name" value="TraC"/>
    <property type="match status" value="1"/>
</dbReference>
<feature type="region of interest" description="Disordered" evidence="1">
    <location>
        <begin position="63"/>
        <end position="92"/>
    </location>
</feature>
<dbReference type="EMBL" id="AP024146">
    <property type="protein sequence ID" value="BCM87649.1"/>
    <property type="molecule type" value="Genomic_DNA"/>
</dbReference>
<dbReference type="AlphaFoldDB" id="A0A8H8X0C7"/>
<evidence type="ECO:0000256" key="1">
    <source>
        <dbReference type="SAM" id="MobiDB-lite"/>
    </source>
</evidence>
<dbReference type="InterPro" id="IPR012930">
    <property type="entry name" value="TraC"/>
</dbReference>
<gene>
    <name evidence="2" type="primary">traC</name>
    <name evidence="2" type="ORF">mvi_61100</name>
</gene>